<name>A0A7J7J2P0_BUGNE</name>
<comment type="caution">
    <text evidence="1">The sequence shown here is derived from an EMBL/GenBank/DDBJ whole genome shotgun (WGS) entry which is preliminary data.</text>
</comment>
<reference evidence="1" key="1">
    <citation type="submission" date="2020-06" db="EMBL/GenBank/DDBJ databases">
        <title>Draft genome of Bugula neritina, a colonial animal packing powerful symbionts and potential medicines.</title>
        <authorList>
            <person name="Rayko M."/>
        </authorList>
    </citation>
    <scope>NUCLEOTIDE SEQUENCE [LARGE SCALE GENOMIC DNA]</scope>
    <source>
        <strain evidence="1">Kwan_BN1</strain>
    </source>
</reference>
<dbReference type="AlphaFoldDB" id="A0A7J7J2P0"/>
<dbReference type="Proteomes" id="UP000593567">
    <property type="component" value="Unassembled WGS sequence"/>
</dbReference>
<protein>
    <submittedName>
        <fullName evidence="1">Uncharacterized protein</fullName>
    </submittedName>
</protein>
<gene>
    <name evidence="1" type="ORF">EB796_021698</name>
</gene>
<organism evidence="1 2">
    <name type="scientific">Bugula neritina</name>
    <name type="common">Brown bryozoan</name>
    <name type="synonym">Sertularia neritina</name>
    <dbReference type="NCBI Taxonomy" id="10212"/>
    <lineage>
        <taxon>Eukaryota</taxon>
        <taxon>Metazoa</taxon>
        <taxon>Spiralia</taxon>
        <taxon>Lophotrochozoa</taxon>
        <taxon>Bryozoa</taxon>
        <taxon>Gymnolaemata</taxon>
        <taxon>Cheilostomatida</taxon>
        <taxon>Flustrina</taxon>
        <taxon>Buguloidea</taxon>
        <taxon>Bugulidae</taxon>
        <taxon>Bugula</taxon>
    </lineage>
</organism>
<keyword evidence="2" id="KW-1185">Reference proteome</keyword>
<dbReference type="EMBL" id="VXIV02003201">
    <property type="protein sequence ID" value="KAF6019996.1"/>
    <property type="molecule type" value="Genomic_DNA"/>
</dbReference>
<evidence type="ECO:0000313" key="2">
    <source>
        <dbReference type="Proteomes" id="UP000593567"/>
    </source>
</evidence>
<evidence type="ECO:0000313" key="1">
    <source>
        <dbReference type="EMBL" id="KAF6019996.1"/>
    </source>
</evidence>
<accession>A0A7J7J2P0</accession>
<sequence>MLNGKRLLLTHSSLGLNKLKQQIQATRRRLGQNEEEFKTRFLEKLNSNMELFKQECFSYMQLMSREDVSTTVKILARYWLHEICFSAILLSYK</sequence>
<proteinExistence type="predicted"/>